<evidence type="ECO:0000256" key="1">
    <source>
        <dbReference type="SAM" id="MobiDB-lite"/>
    </source>
</evidence>
<comment type="caution">
    <text evidence="2">The sequence shown here is derived from an EMBL/GenBank/DDBJ whole genome shotgun (WGS) entry which is preliminary data.</text>
</comment>
<accession>A0ABN8S5C0</accession>
<name>A0ABN8S5C0_9CNID</name>
<proteinExistence type="predicted"/>
<keyword evidence="3" id="KW-1185">Reference proteome</keyword>
<organism evidence="2 3">
    <name type="scientific">Porites lobata</name>
    <dbReference type="NCBI Taxonomy" id="104759"/>
    <lineage>
        <taxon>Eukaryota</taxon>
        <taxon>Metazoa</taxon>
        <taxon>Cnidaria</taxon>
        <taxon>Anthozoa</taxon>
        <taxon>Hexacorallia</taxon>
        <taxon>Scleractinia</taxon>
        <taxon>Fungiina</taxon>
        <taxon>Poritidae</taxon>
        <taxon>Porites</taxon>
    </lineage>
</organism>
<dbReference type="EMBL" id="CALNXK010000428">
    <property type="protein sequence ID" value="CAH3185475.1"/>
    <property type="molecule type" value="Genomic_DNA"/>
</dbReference>
<evidence type="ECO:0000313" key="2">
    <source>
        <dbReference type="EMBL" id="CAH3185475.1"/>
    </source>
</evidence>
<feature type="non-terminal residue" evidence="2">
    <location>
        <position position="292"/>
    </location>
</feature>
<dbReference type="Pfam" id="PF04665">
    <property type="entry name" value="Pox_A32"/>
    <property type="match status" value="1"/>
</dbReference>
<evidence type="ECO:0000313" key="3">
    <source>
        <dbReference type="Proteomes" id="UP001159405"/>
    </source>
</evidence>
<protein>
    <submittedName>
        <fullName evidence="2">Uncharacterized protein</fullName>
    </submittedName>
</protein>
<dbReference type="InterPro" id="IPR006758">
    <property type="entry name" value="A32L"/>
</dbReference>
<reference evidence="2 3" key="1">
    <citation type="submission" date="2022-05" db="EMBL/GenBank/DDBJ databases">
        <authorList>
            <consortium name="Genoscope - CEA"/>
            <person name="William W."/>
        </authorList>
    </citation>
    <scope>NUCLEOTIDE SEQUENCE [LARGE SCALE GENOMIC DNA]</scope>
</reference>
<feature type="region of interest" description="Disordered" evidence="1">
    <location>
        <begin position="272"/>
        <end position="292"/>
    </location>
</feature>
<dbReference type="Proteomes" id="UP001159405">
    <property type="component" value="Unassembled WGS sequence"/>
</dbReference>
<gene>
    <name evidence="2" type="ORF">PLOB_00032629</name>
</gene>
<sequence length="292" mass="32725">MPSDTFRMLICGNSGSGKTNLLYHMLIKPLLYFDEIYLYARNLEQDKYKQLMQKMRELSSKVGYEILHVSNDEITPVSEMGYEDNQKLVIFDDYYVDDNSGGGKTSLITVDSNIYMKDTYRILNLKTPSDVDEAATNQPATKNYTDNNFLNLDETEKMTGNLDMDNNQILNLPTPTGGKQPTPLAFTDMKYLHVAGTNKMTNNLNMDNKSIIYLKPPTNDTDAATKKYVDDSIPDTSSFIKKDGSVSMTNNLNLGNQKIVGLATPVSNTDAATKKYVDDNTGSPDLSDYLEK</sequence>